<feature type="compositionally biased region" description="Low complexity" evidence="1">
    <location>
        <begin position="511"/>
        <end position="527"/>
    </location>
</feature>
<feature type="region of interest" description="Disordered" evidence="1">
    <location>
        <begin position="193"/>
        <end position="273"/>
    </location>
</feature>
<feature type="compositionally biased region" description="Acidic residues" evidence="1">
    <location>
        <begin position="448"/>
        <end position="459"/>
    </location>
</feature>
<dbReference type="Proteomes" id="UP001174691">
    <property type="component" value="Unassembled WGS sequence"/>
</dbReference>
<accession>A0AA38W189</accession>
<feature type="region of interest" description="Disordered" evidence="1">
    <location>
        <begin position="489"/>
        <end position="668"/>
    </location>
</feature>
<evidence type="ECO:0000256" key="1">
    <source>
        <dbReference type="SAM" id="MobiDB-lite"/>
    </source>
</evidence>
<feature type="region of interest" description="Disordered" evidence="1">
    <location>
        <begin position="442"/>
        <end position="466"/>
    </location>
</feature>
<dbReference type="AlphaFoldDB" id="A0AA38W189"/>
<reference evidence="2" key="1">
    <citation type="submission" date="2022-07" db="EMBL/GenBank/DDBJ databases">
        <title>Fungi with potential for degradation of polypropylene.</title>
        <authorList>
            <person name="Gostincar C."/>
        </authorList>
    </citation>
    <scope>NUCLEOTIDE SEQUENCE</scope>
    <source>
        <strain evidence="2">EXF-13287</strain>
    </source>
</reference>
<proteinExistence type="predicted"/>
<protein>
    <submittedName>
        <fullName evidence="2">Uncharacterized protein</fullName>
    </submittedName>
</protein>
<keyword evidence="3" id="KW-1185">Reference proteome</keyword>
<feature type="compositionally biased region" description="Acidic residues" evidence="1">
    <location>
        <begin position="550"/>
        <end position="560"/>
    </location>
</feature>
<evidence type="ECO:0000313" key="3">
    <source>
        <dbReference type="Proteomes" id="UP001174691"/>
    </source>
</evidence>
<evidence type="ECO:0000313" key="2">
    <source>
        <dbReference type="EMBL" id="KAJ9158125.1"/>
    </source>
</evidence>
<feature type="compositionally biased region" description="Basic and acidic residues" evidence="1">
    <location>
        <begin position="222"/>
        <end position="237"/>
    </location>
</feature>
<organism evidence="2 3">
    <name type="scientific">Coniochaeta hoffmannii</name>
    <dbReference type="NCBI Taxonomy" id="91930"/>
    <lineage>
        <taxon>Eukaryota</taxon>
        <taxon>Fungi</taxon>
        <taxon>Dikarya</taxon>
        <taxon>Ascomycota</taxon>
        <taxon>Pezizomycotina</taxon>
        <taxon>Sordariomycetes</taxon>
        <taxon>Sordariomycetidae</taxon>
        <taxon>Coniochaetales</taxon>
        <taxon>Coniochaetaceae</taxon>
        <taxon>Coniochaeta</taxon>
    </lineage>
</organism>
<feature type="compositionally biased region" description="Polar residues" evidence="1">
    <location>
        <begin position="257"/>
        <end position="270"/>
    </location>
</feature>
<gene>
    <name evidence="2" type="ORF">NKR19_g3647</name>
</gene>
<name>A0AA38W189_9PEZI</name>
<comment type="caution">
    <text evidence="2">The sequence shown here is derived from an EMBL/GenBank/DDBJ whole genome shotgun (WGS) entry which is preliminary data.</text>
</comment>
<dbReference type="EMBL" id="JANBVN010000041">
    <property type="protein sequence ID" value="KAJ9158125.1"/>
    <property type="molecule type" value="Genomic_DNA"/>
</dbReference>
<sequence length="668" mass="71496">MGLLSFLSRKSSSYKDQQEAQIISQAYHATTARVPPVRGEYPIGGNGSRNLEGLTKYHALGQSQLRLRLPSPAEEAAPAPVQHIDDPAEEEFSELTAPTLILEAGAGVTEGTATFHSFRADELRPGLPSILGASGTGFKDILDAQSEFKPLDFKSRLKASGARDYGEDVADRNIGENGHNLELPQVQAFYAQETHSDSLRRSKKSQSSKGGNPPAAIVYQKFDSDKQVPEQQDEHTGRPPSSQRSFPLKPSTKRRSGTASSVASSTQGYTAHSVKPSIASTVASYHTAIDTSPPNRHSQRQRADSTRAARRASLPVALVRPDSRDSTKVTGLPPSIKLDTIHPKHQRPESLTPSLRNPATEDIPEPVPPPRTSSLRHWSISSSTTPTTSDTSSNPFSHRPQSRNTATTSVDLGKDFFVYKNTSQLSVTLSSAAAKTPKSSAFNIDDYLSPDDNDDDDNSLEPRIPRGEGEEDLLFSAAGYGSGSQLPGLFDSLASSSPPPRHMAVLADDNPPFSSSSRPRSSTSLPPIFRKPFSPGTLSPRRRYILDTAADSDSDSDSNSDDARSWHGGDAGCTMASSPGGGGKGPGHTRRLSALGSRQPPSATPPEVIEEESDWGKVDPAAAARQRKEEKSRKRAGTASAAAAARRRALKGKGREGEGNEGLADVEC</sequence>
<feature type="compositionally biased region" description="Low complexity" evidence="1">
    <location>
        <begin position="379"/>
        <end position="393"/>
    </location>
</feature>
<feature type="compositionally biased region" description="Basic and acidic residues" evidence="1">
    <location>
        <begin position="339"/>
        <end position="348"/>
    </location>
</feature>
<feature type="region of interest" description="Disordered" evidence="1">
    <location>
        <begin position="288"/>
        <end position="407"/>
    </location>
</feature>